<keyword evidence="1" id="KW-0175">Coiled coil</keyword>
<organism evidence="3 4">
    <name type="scientific">Elysia crispata</name>
    <name type="common">lettuce slug</name>
    <dbReference type="NCBI Taxonomy" id="231223"/>
    <lineage>
        <taxon>Eukaryota</taxon>
        <taxon>Metazoa</taxon>
        <taxon>Spiralia</taxon>
        <taxon>Lophotrochozoa</taxon>
        <taxon>Mollusca</taxon>
        <taxon>Gastropoda</taxon>
        <taxon>Heterobranchia</taxon>
        <taxon>Euthyneura</taxon>
        <taxon>Panpulmonata</taxon>
        <taxon>Sacoglossa</taxon>
        <taxon>Placobranchoidea</taxon>
        <taxon>Plakobranchidae</taxon>
        <taxon>Elysia</taxon>
    </lineage>
</organism>
<feature type="compositionally biased region" description="Polar residues" evidence="2">
    <location>
        <begin position="482"/>
        <end position="509"/>
    </location>
</feature>
<reference evidence="3" key="1">
    <citation type="journal article" date="2023" name="G3 (Bethesda)">
        <title>A reference genome for the long-term kleptoplast-retaining sea slug Elysia crispata morphotype clarki.</title>
        <authorList>
            <person name="Eastman K.E."/>
            <person name="Pendleton A.L."/>
            <person name="Shaikh M.A."/>
            <person name="Suttiyut T."/>
            <person name="Ogas R."/>
            <person name="Tomko P."/>
            <person name="Gavelis G."/>
            <person name="Widhalm J.R."/>
            <person name="Wisecaver J.H."/>
        </authorList>
    </citation>
    <scope>NUCLEOTIDE SEQUENCE</scope>
    <source>
        <strain evidence="3">ECLA1</strain>
    </source>
</reference>
<evidence type="ECO:0000313" key="4">
    <source>
        <dbReference type="Proteomes" id="UP001283361"/>
    </source>
</evidence>
<gene>
    <name evidence="3" type="ORF">RRG08_042734</name>
</gene>
<comment type="caution">
    <text evidence="3">The sequence shown here is derived from an EMBL/GenBank/DDBJ whole genome shotgun (WGS) entry which is preliminary data.</text>
</comment>
<dbReference type="GO" id="GO:0036064">
    <property type="term" value="C:ciliary basal body"/>
    <property type="evidence" value="ECO:0007669"/>
    <property type="project" value="TreeGrafter"/>
</dbReference>
<evidence type="ECO:0000256" key="1">
    <source>
        <dbReference type="SAM" id="Coils"/>
    </source>
</evidence>
<name>A0AAE0XQ54_9GAST</name>
<dbReference type="PANTHER" id="PTHR15721:SF2">
    <property type="entry name" value="PROTEIN TALPID3"/>
    <property type="match status" value="1"/>
</dbReference>
<feature type="region of interest" description="Disordered" evidence="2">
    <location>
        <begin position="19"/>
        <end position="54"/>
    </location>
</feature>
<proteinExistence type="predicted"/>
<feature type="compositionally biased region" description="Basic and acidic residues" evidence="2">
    <location>
        <begin position="29"/>
        <end position="40"/>
    </location>
</feature>
<dbReference type="GO" id="GO:0007224">
    <property type="term" value="P:smoothened signaling pathway"/>
    <property type="evidence" value="ECO:0007669"/>
    <property type="project" value="InterPro"/>
</dbReference>
<dbReference type="EMBL" id="JAWDGP010007852">
    <property type="protein sequence ID" value="KAK3702749.1"/>
    <property type="molecule type" value="Genomic_DNA"/>
</dbReference>
<evidence type="ECO:0000256" key="2">
    <source>
        <dbReference type="SAM" id="MobiDB-lite"/>
    </source>
</evidence>
<keyword evidence="4" id="KW-1185">Reference proteome</keyword>
<feature type="coiled-coil region" evidence="1">
    <location>
        <begin position="379"/>
        <end position="445"/>
    </location>
</feature>
<dbReference type="PANTHER" id="PTHR15721">
    <property type="entry name" value="KIAA0586 PROTEIN"/>
    <property type="match status" value="1"/>
</dbReference>
<feature type="compositionally biased region" description="Polar residues" evidence="2">
    <location>
        <begin position="41"/>
        <end position="50"/>
    </location>
</feature>
<protein>
    <submittedName>
        <fullName evidence="3">Uncharacterized protein</fullName>
    </submittedName>
</protein>
<feature type="region of interest" description="Disordered" evidence="2">
    <location>
        <begin position="131"/>
        <end position="156"/>
    </location>
</feature>
<sequence length="657" mass="72739">MSLDLAELVSVTNNVVRSLEKSQSSSGSERIRPKEFRFDNNSDSPRSLRSASEAKEAHIHGFDNGSGTSSAAILTINPKQGTHSTDLECKENYLVGNDRQNCQAYENNDEISKTEQGCKPSIEQNESILERSKDLSTVNQQETTTSDNYLGSSQGSRLSAKELKTNAINPPQQHKAIHLNVSRNRPDRHKKKEMHGENLRDNSCMYDDPEIIDVPEHVIAIRSGMSSASEESVCNEINTVLEANLPQNRSKQHFGIKSFGKTVNAQSGGLKQGALSKGILDPMETAQHGDVYISQFGLTERQRGLKEALSKRADNSHPKKKVVQPKIISQRQSDVDTDMDSARSRLGQFGQSASTDHAVTVAVAASAAVAANQPFLKAQHELEQRMQDFMNQLSELQGREPLSVSNKTTNAPETSKRLEDLERQVAELNERRMEHMENLQQQQMQMQAQLLFMSRSRSRPQKPVSYIPQAVSNNFINHQSATTRSSKNNVHSSPVRSHMQSVPTSSSYFDTKDKVGGNFGLRNGQSGQSLFNPETLSNHFNYLNEVRELQGSHLDTPAPREKIPKPTPYSLPQPHTQKSLGFLEELLADKEDPDKDTTFSVMGGHSPPTKLHKDSANRFGGFPNSSLLGRLPHEAAILVFPAAPKKFTGTSYACDSA</sequence>
<dbReference type="InterPro" id="IPR029246">
    <property type="entry name" value="TALPID3"/>
</dbReference>
<dbReference type="Pfam" id="PF15324">
    <property type="entry name" value="TALPID3"/>
    <property type="match status" value="1"/>
</dbReference>
<dbReference type="AlphaFoldDB" id="A0AAE0XQ54"/>
<feature type="region of interest" description="Disordered" evidence="2">
    <location>
        <begin position="482"/>
        <end position="510"/>
    </location>
</feature>
<accession>A0AAE0XQ54</accession>
<dbReference type="Proteomes" id="UP001283361">
    <property type="component" value="Unassembled WGS sequence"/>
</dbReference>
<feature type="compositionally biased region" description="Polar residues" evidence="2">
    <location>
        <begin position="135"/>
        <end position="156"/>
    </location>
</feature>
<dbReference type="GO" id="GO:0005814">
    <property type="term" value="C:centriole"/>
    <property type="evidence" value="ECO:0007669"/>
    <property type="project" value="TreeGrafter"/>
</dbReference>
<evidence type="ECO:0000313" key="3">
    <source>
        <dbReference type="EMBL" id="KAK3702749.1"/>
    </source>
</evidence>